<keyword evidence="6" id="KW-0004">4Fe-4S</keyword>
<name>A0A9D2MBV4_9FIRM</name>
<protein>
    <recommendedName>
        <fullName evidence="5 14">Adenine DNA glycosylase</fullName>
        <ecNumber evidence="4 14">3.2.2.31</ecNumber>
    </recommendedName>
</protein>
<dbReference type="AlphaFoldDB" id="A0A9D2MBV4"/>
<evidence type="ECO:0000256" key="12">
    <source>
        <dbReference type="ARBA" id="ARBA00023204"/>
    </source>
</evidence>
<dbReference type="NCBIfam" id="TIGR01084">
    <property type="entry name" value="mutY"/>
    <property type="match status" value="1"/>
</dbReference>
<dbReference type="CDD" id="cd03431">
    <property type="entry name" value="NUDIX_DNA_Glycosylase_C-MutY"/>
    <property type="match status" value="1"/>
</dbReference>
<keyword evidence="7" id="KW-0479">Metal-binding</keyword>
<dbReference type="GO" id="GO:0006298">
    <property type="term" value="P:mismatch repair"/>
    <property type="evidence" value="ECO:0007669"/>
    <property type="project" value="TreeGrafter"/>
</dbReference>
<dbReference type="GO" id="GO:0000701">
    <property type="term" value="F:purine-specific mismatch base pair DNA N-glycosylase activity"/>
    <property type="evidence" value="ECO:0007669"/>
    <property type="project" value="UniProtKB-EC"/>
</dbReference>
<dbReference type="GO" id="GO:0006284">
    <property type="term" value="P:base-excision repair"/>
    <property type="evidence" value="ECO:0007669"/>
    <property type="project" value="UniProtKB-UniRule"/>
</dbReference>
<keyword evidence="10 14" id="KW-0408">Iron</keyword>
<evidence type="ECO:0000256" key="11">
    <source>
        <dbReference type="ARBA" id="ARBA00023014"/>
    </source>
</evidence>
<keyword evidence="13 14" id="KW-0326">Glycosidase</keyword>
<keyword evidence="12" id="KW-0234">DNA repair</keyword>
<evidence type="ECO:0000256" key="7">
    <source>
        <dbReference type="ARBA" id="ARBA00022723"/>
    </source>
</evidence>
<dbReference type="InterPro" id="IPR029119">
    <property type="entry name" value="MutY_C"/>
</dbReference>
<accession>A0A9D2MBV4</accession>
<dbReference type="InterPro" id="IPR023170">
    <property type="entry name" value="HhH_base_excis_C"/>
</dbReference>
<dbReference type="EMBL" id="DWYC01000087">
    <property type="protein sequence ID" value="HJB57846.1"/>
    <property type="molecule type" value="Genomic_DNA"/>
</dbReference>
<dbReference type="InterPro" id="IPR044298">
    <property type="entry name" value="MIG/MutY"/>
</dbReference>
<keyword evidence="11" id="KW-0411">Iron-sulfur</keyword>
<dbReference type="SUPFAM" id="SSF48150">
    <property type="entry name" value="DNA-glycosylase"/>
    <property type="match status" value="1"/>
</dbReference>
<dbReference type="PROSITE" id="PS01155">
    <property type="entry name" value="ENDONUCLEASE_III_2"/>
    <property type="match status" value="1"/>
</dbReference>
<evidence type="ECO:0000256" key="8">
    <source>
        <dbReference type="ARBA" id="ARBA00022763"/>
    </source>
</evidence>
<dbReference type="Gene3D" id="1.10.1670.10">
    <property type="entry name" value="Helix-hairpin-Helix base-excision DNA repair enzymes (C-terminal)"/>
    <property type="match status" value="1"/>
</dbReference>
<dbReference type="InterPro" id="IPR004036">
    <property type="entry name" value="Endonuclease-III-like_CS2"/>
</dbReference>
<evidence type="ECO:0000256" key="4">
    <source>
        <dbReference type="ARBA" id="ARBA00012045"/>
    </source>
</evidence>
<dbReference type="Proteomes" id="UP000824208">
    <property type="component" value="Unassembled WGS sequence"/>
</dbReference>
<organism evidence="16 17">
    <name type="scientific">Candidatus Flavonifractor intestinipullorum</name>
    <dbReference type="NCBI Taxonomy" id="2838587"/>
    <lineage>
        <taxon>Bacteria</taxon>
        <taxon>Bacillati</taxon>
        <taxon>Bacillota</taxon>
        <taxon>Clostridia</taxon>
        <taxon>Eubacteriales</taxon>
        <taxon>Oscillospiraceae</taxon>
        <taxon>Flavonifractor</taxon>
    </lineage>
</organism>
<evidence type="ECO:0000256" key="2">
    <source>
        <dbReference type="ARBA" id="ARBA00002933"/>
    </source>
</evidence>
<comment type="similarity">
    <text evidence="3 14">Belongs to the Nth/MutY family.</text>
</comment>
<dbReference type="GO" id="GO:0035485">
    <property type="term" value="F:adenine/guanine mispair binding"/>
    <property type="evidence" value="ECO:0007669"/>
    <property type="project" value="TreeGrafter"/>
</dbReference>
<dbReference type="GO" id="GO:0034039">
    <property type="term" value="F:8-oxo-7,8-dihydroguanine DNA N-glycosylase activity"/>
    <property type="evidence" value="ECO:0007669"/>
    <property type="project" value="TreeGrafter"/>
</dbReference>
<dbReference type="InterPro" id="IPR003265">
    <property type="entry name" value="HhH-GPD_domain"/>
</dbReference>
<evidence type="ECO:0000256" key="6">
    <source>
        <dbReference type="ARBA" id="ARBA00022485"/>
    </source>
</evidence>
<evidence type="ECO:0000259" key="15">
    <source>
        <dbReference type="SMART" id="SM00478"/>
    </source>
</evidence>
<comment type="catalytic activity">
    <reaction evidence="1 14">
        <text>Hydrolyzes free adenine bases from 7,8-dihydro-8-oxoguanine:adenine mismatched double-stranded DNA, leaving an apurinic site.</text>
        <dbReference type="EC" id="3.2.2.31"/>
    </reaction>
</comment>
<evidence type="ECO:0000256" key="9">
    <source>
        <dbReference type="ARBA" id="ARBA00022801"/>
    </source>
</evidence>
<dbReference type="SMART" id="SM00478">
    <property type="entry name" value="ENDO3c"/>
    <property type="match status" value="1"/>
</dbReference>
<evidence type="ECO:0000256" key="10">
    <source>
        <dbReference type="ARBA" id="ARBA00023004"/>
    </source>
</evidence>
<comment type="caution">
    <text evidence="16">The sequence shown here is derived from an EMBL/GenBank/DDBJ whole genome shotgun (WGS) entry which is preliminary data.</text>
</comment>
<evidence type="ECO:0000256" key="3">
    <source>
        <dbReference type="ARBA" id="ARBA00008343"/>
    </source>
</evidence>
<dbReference type="InterPro" id="IPR005760">
    <property type="entry name" value="A/G_AdeGlyc_MutY"/>
</dbReference>
<dbReference type="SUPFAM" id="SSF55811">
    <property type="entry name" value="Nudix"/>
    <property type="match status" value="1"/>
</dbReference>
<dbReference type="Gene3D" id="3.90.79.10">
    <property type="entry name" value="Nucleoside Triphosphate Pyrophosphohydrolase"/>
    <property type="match status" value="1"/>
</dbReference>
<dbReference type="Gene3D" id="1.10.340.30">
    <property type="entry name" value="Hypothetical protein, domain 2"/>
    <property type="match status" value="1"/>
</dbReference>
<dbReference type="CDD" id="cd00056">
    <property type="entry name" value="ENDO3c"/>
    <property type="match status" value="1"/>
</dbReference>
<dbReference type="InterPro" id="IPR015797">
    <property type="entry name" value="NUDIX_hydrolase-like_dom_sf"/>
</dbReference>
<reference evidence="16" key="2">
    <citation type="submission" date="2021-04" db="EMBL/GenBank/DDBJ databases">
        <authorList>
            <person name="Gilroy R."/>
        </authorList>
    </citation>
    <scope>NUCLEOTIDE SEQUENCE</scope>
    <source>
        <strain evidence="16">CHK189-11263</strain>
    </source>
</reference>
<keyword evidence="8 14" id="KW-0227">DNA damage</keyword>
<dbReference type="InterPro" id="IPR011257">
    <property type="entry name" value="DNA_glycosylase"/>
</dbReference>
<gene>
    <name evidence="16" type="primary">mutY</name>
    <name evidence="16" type="ORF">H9714_09875</name>
</gene>
<dbReference type="Pfam" id="PF14815">
    <property type="entry name" value="NUDIX_4"/>
    <property type="match status" value="1"/>
</dbReference>
<dbReference type="FunFam" id="1.10.340.30:FF:000002">
    <property type="entry name" value="Adenine DNA glycosylase"/>
    <property type="match status" value="1"/>
</dbReference>
<dbReference type="PANTHER" id="PTHR42944">
    <property type="entry name" value="ADENINE DNA GLYCOSYLASE"/>
    <property type="match status" value="1"/>
</dbReference>
<dbReference type="GO" id="GO:0046872">
    <property type="term" value="F:metal ion binding"/>
    <property type="evidence" value="ECO:0007669"/>
    <property type="project" value="UniProtKB-UniRule"/>
</dbReference>
<reference evidence="16" key="1">
    <citation type="journal article" date="2021" name="PeerJ">
        <title>Extensive microbial diversity within the chicken gut microbiome revealed by metagenomics and culture.</title>
        <authorList>
            <person name="Gilroy R."/>
            <person name="Ravi A."/>
            <person name="Getino M."/>
            <person name="Pursley I."/>
            <person name="Horton D.L."/>
            <person name="Alikhan N.F."/>
            <person name="Baker D."/>
            <person name="Gharbi K."/>
            <person name="Hall N."/>
            <person name="Watson M."/>
            <person name="Adriaenssens E.M."/>
            <person name="Foster-Nyarko E."/>
            <person name="Jarju S."/>
            <person name="Secka A."/>
            <person name="Antonio M."/>
            <person name="Oren A."/>
            <person name="Chaudhuri R.R."/>
            <person name="La Ragione R."/>
            <person name="Hildebrand F."/>
            <person name="Pallen M.J."/>
        </authorList>
    </citation>
    <scope>NUCLEOTIDE SEQUENCE</scope>
    <source>
        <strain evidence="16">CHK189-11263</strain>
    </source>
</reference>
<evidence type="ECO:0000313" key="17">
    <source>
        <dbReference type="Proteomes" id="UP000824208"/>
    </source>
</evidence>
<evidence type="ECO:0000256" key="5">
    <source>
        <dbReference type="ARBA" id="ARBA00022023"/>
    </source>
</evidence>
<dbReference type="EC" id="3.2.2.31" evidence="4 14"/>
<evidence type="ECO:0000313" key="16">
    <source>
        <dbReference type="EMBL" id="HJB57846.1"/>
    </source>
</evidence>
<comment type="cofactor">
    <cofactor evidence="14">
        <name>[4Fe-4S] cluster</name>
        <dbReference type="ChEBI" id="CHEBI:49883"/>
    </cofactor>
    <text evidence="14">Binds 1 [4Fe-4S] cluster.</text>
</comment>
<evidence type="ECO:0000256" key="13">
    <source>
        <dbReference type="ARBA" id="ARBA00023295"/>
    </source>
</evidence>
<proteinExistence type="inferred from homology"/>
<dbReference type="GO" id="GO:0051539">
    <property type="term" value="F:4 iron, 4 sulfur cluster binding"/>
    <property type="evidence" value="ECO:0007669"/>
    <property type="project" value="UniProtKB-UniRule"/>
</dbReference>
<sequence>MHELEQLPIPLLQWFRDNARVLPWRSEPTPYHVWVSEIMLQQTRVAAVLEYYRRFMAALPAVADLAEVEEGRLLKLWEGLGYYNRARNLQKAARQIMGEFGGVFPGTYEAIRSLAGVGDYTAGAIASIAFGIPVPAVDGNVLRVVARITGDRGDIQKSSTKERIRSALRETMPVQAPGDYNQALMELGATVCLPNGAPLCRRCPAAGLCTALREGTTGELPVKAPKKPRRVEERTVYLIFSGGKVALRRRPARGLLAGLWEYPNELRTDEGALSRWGIVPARLERGGTGKHIFSHIEWHMTALLVEAASPALPEGWVWAGPRELEEVYAVPNAFRAFAGAARSGLEVPAQQSLWNP</sequence>
<feature type="domain" description="HhH-GPD" evidence="15">
    <location>
        <begin position="39"/>
        <end position="190"/>
    </location>
</feature>
<dbReference type="GO" id="GO:0032357">
    <property type="term" value="F:oxidized purine DNA binding"/>
    <property type="evidence" value="ECO:0007669"/>
    <property type="project" value="TreeGrafter"/>
</dbReference>
<comment type="function">
    <text evidence="2">Adenine glycosylase active on G-A mispairs. MutY also corrects error-prone DNA synthesis past GO lesions which are due to the oxidatively damaged form of guanine: 7,8-dihydro-8-oxoguanine (8-oxo-dGTP).</text>
</comment>
<keyword evidence="9" id="KW-0378">Hydrolase</keyword>
<dbReference type="Pfam" id="PF00730">
    <property type="entry name" value="HhH-GPD"/>
    <property type="match status" value="1"/>
</dbReference>
<evidence type="ECO:0000256" key="14">
    <source>
        <dbReference type="RuleBase" id="RU365096"/>
    </source>
</evidence>
<evidence type="ECO:0000256" key="1">
    <source>
        <dbReference type="ARBA" id="ARBA00000843"/>
    </source>
</evidence>
<dbReference type="PANTHER" id="PTHR42944:SF1">
    <property type="entry name" value="ADENINE DNA GLYCOSYLASE"/>
    <property type="match status" value="1"/>
</dbReference>